<proteinExistence type="predicted"/>
<dbReference type="InterPro" id="IPR039420">
    <property type="entry name" value="WalR-like"/>
</dbReference>
<evidence type="ECO:0000259" key="11">
    <source>
        <dbReference type="PROSITE" id="PS51755"/>
    </source>
</evidence>
<keyword evidence="2 8" id="KW-0597">Phosphoprotein</keyword>
<evidence type="ECO:0000256" key="2">
    <source>
        <dbReference type="ARBA" id="ARBA00022553"/>
    </source>
</evidence>
<keyword evidence="4" id="KW-0805">Transcription regulation</keyword>
<evidence type="ECO:0000256" key="9">
    <source>
        <dbReference type="PROSITE-ProRule" id="PRU01091"/>
    </source>
</evidence>
<dbReference type="PROSITE" id="PS51755">
    <property type="entry name" value="OMPR_PHOB"/>
    <property type="match status" value="1"/>
</dbReference>
<dbReference type="GO" id="GO:0005829">
    <property type="term" value="C:cytosol"/>
    <property type="evidence" value="ECO:0007669"/>
    <property type="project" value="TreeGrafter"/>
</dbReference>
<dbReference type="Pfam" id="PF00486">
    <property type="entry name" value="Trans_reg_C"/>
    <property type="match status" value="1"/>
</dbReference>
<dbReference type="FunFam" id="1.10.10.10:FF:000018">
    <property type="entry name" value="DNA-binding response regulator ResD"/>
    <property type="match status" value="1"/>
</dbReference>
<dbReference type="InterPro" id="IPR011006">
    <property type="entry name" value="CheY-like_superfamily"/>
</dbReference>
<dbReference type="GO" id="GO:0000156">
    <property type="term" value="F:phosphorelay response regulator activity"/>
    <property type="evidence" value="ECO:0007669"/>
    <property type="project" value="TreeGrafter"/>
</dbReference>
<keyword evidence="3" id="KW-0902">Two-component regulatory system</keyword>
<dbReference type="Gene3D" id="3.40.50.2300">
    <property type="match status" value="1"/>
</dbReference>
<evidence type="ECO:0000313" key="12">
    <source>
        <dbReference type="EMBL" id="SJZ60234.1"/>
    </source>
</evidence>
<dbReference type="AlphaFoldDB" id="A0A1T4M0H8"/>
<evidence type="ECO:0000256" key="8">
    <source>
        <dbReference type="PROSITE-ProRule" id="PRU00169"/>
    </source>
</evidence>
<gene>
    <name evidence="12" type="ORF">SAMN02745118_01322</name>
</gene>
<evidence type="ECO:0000256" key="4">
    <source>
        <dbReference type="ARBA" id="ARBA00023015"/>
    </source>
</evidence>
<dbReference type="Gene3D" id="6.10.250.690">
    <property type="match status" value="1"/>
</dbReference>
<dbReference type="STRING" id="142842.SAMN02745118_01322"/>
<dbReference type="EMBL" id="FUWM01000009">
    <property type="protein sequence ID" value="SJZ60234.1"/>
    <property type="molecule type" value="Genomic_DNA"/>
</dbReference>
<dbReference type="CDD" id="cd00383">
    <property type="entry name" value="trans_reg_C"/>
    <property type="match status" value="1"/>
</dbReference>
<evidence type="ECO:0000256" key="1">
    <source>
        <dbReference type="ARBA" id="ARBA00018672"/>
    </source>
</evidence>
<dbReference type="SUPFAM" id="SSF46894">
    <property type="entry name" value="C-terminal effector domain of the bipartite response regulators"/>
    <property type="match status" value="1"/>
</dbReference>
<dbReference type="SMART" id="SM00862">
    <property type="entry name" value="Trans_reg_C"/>
    <property type="match status" value="1"/>
</dbReference>
<name>A0A1T4M0H8_9FIRM</name>
<keyword evidence="5 9" id="KW-0238">DNA-binding</keyword>
<feature type="modified residue" description="4-aspartylphosphate" evidence="8">
    <location>
        <position position="55"/>
    </location>
</feature>
<dbReference type="InterPro" id="IPR001789">
    <property type="entry name" value="Sig_transdc_resp-reg_receiver"/>
</dbReference>
<dbReference type="OrthoDB" id="9790442at2"/>
<dbReference type="PANTHER" id="PTHR48111">
    <property type="entry name" value="REGULATOR OF RPOS"/>
    <property type="match status" value="1"/>
</dbReference>
<dbReference type="GO" id="GO:0006355">
    <property type="term" value="P:regulation of DNA-templated transcription"/>
    <property type="evidence" value="ECO:0007669"/>
    <property type="project" value="InterPro"/>
</dbReference>
<evidence type="ECO:0000256" key="5">
    <source>
        <dbReference type="ARBA" id="ARBA00023125"/>
    </source>
</evidence>
<dbReference type="PROSITE" id="PS50110">
    <property type="entry name" value="RESPONSE_REGULATORY"/>
    <property type="match status" value="1"/>
</dbReference>
<evidence type="ECO:0000256" key="6">
    <source>
        <dbReference type="ARBA" id="ARBA00023163"/>
    </source>
</evidence>
<protein>
    <recommendedName>
        <fullName evidence="1">Stage 0 sporulation protein A homolog</fullName>
    </recommendedName>
</protein>
<organism evidence="12 13">
    <name type="scientific">Selenihalanaerobacter shriftii</name>
    <dbReference type="NCBI Taxonomy" id="142842"/>
    <lineage>
        <taxon>Bacteria</taxon>
        <taxon>Bacillati</taxon>
        <taxon>Bacillota</taxon>
        <taxon>Clostridia</taxon>
        <taxon>Halanaerobiales</taxon>
        <taxon>Halobacteroidaceae</taxon>
        <taxon>Selenihalanaerobacter</taxon>
    </lineage>
</organism>
<feature type="domain" description="OmpR/PhoB-type" evidence="11">
    <location>
        <begin position="128"/>
        <end position="227"/>
    </location>
</feature>
<accession>A0A1T4M0H8</accession>
<sequence length="233" mass="26983">MNSEVKILVVDDDQNIRKLINLYLNQEGYQIITGKDGVEAIDLVESEDPDLIILDIMLPKLNGWEVCKKLRERSDVPVIMLTAKGEKYDKIKGLDLGADDYVTKPFDPDELVARIRARLRRTENADLQKVLKFSNLEINKSLHKVIVKNQELSLPPKEFDLLWYLATNKGQVFKREQLLNQVWGYNFIGDIRTVDTHVKRLRSKIDHQVEGIDYLQTIWGVGYKFEVVEESNV</sequence>
<feature type="domain" description="Response regulatory" evidence="10">
    <location>
        <begin position="6"/>
        <end position="119"/>
    </location>
</feature>
<comment type="function">
    <text evidence="7">May play the central regulatory role in sporulation. It may be an element of the effector pathway responsible for the activation of sporulation genes in response to nutritional stress. Spo0A may act in concert with spo0H (a sigma factor) to control the expression of some genes that are critical to the sporulation process.</text>
</comment>
<dbReference type="InterPro" id="IPR036388">
    <property type="entry name" value="WH-like_DNA-bd_sf"/>
</dbReference>
<dbReference type="RefSeq" id="WP_078809805.1">
    <property type="nucleotide sequence ID" value="NZ_FUWM01000009.1"/>
</dbReference>
<feature type="DNA-binding region" description="OmpR/PhoB-type" evidence="9">
    <location>
        <begin position="128"/>
        <end position="227"/>
    </location>
</feature>
<keyword evidence="6" id="KW-0804">Transcription</keyword>
<dbReference type="SUPFAM" id="SSF52172">
    <property type="entry name" value="CheY-like"/>
    <property type="match status" value="1"/>
</dbReference>
<dbReference type="InterPro" id="IPR016032">
    <property type="entry name" value="Sig_transdc_resp-reg_C-effctor"/>
</dbReference>
<dbReference type="PANTHER" id="PTHR48111:SF1">
    <property type="entry name" value="TWO-COMPONENT RESPONSE REGULATOR ORR33"/>
    <property type="match status" value="1"/>
</dbReference>
<dbReference type="Proteomes" id="UP000190625">
    <property type="component" value="Unassembled WGS sequence"/>
</dbReference>
<evidence type="ECO:0000256" key="3">
    <source>
        <dbReference type="ARBA" id="ARBA00023012"/>
    </source>
</evidence>
<dbReference type="GO" id="GO:0032993">
    <property type="term" value="C:protein-DNA complex"/>
    <property type="evidence" value="ECO:0007669"/>
    <property type="project" value="TreeGrafter"/>
</dbReference>
<dbReference type="CDD" id="cd17574">
    <property type="entry name" value="REC_OmpR"/>
    <property type="match status" value="1"/>
</dbReference>
<dbReference type="GO" id="GO:0000976">
    <property type="term" value="F:transcription cis-regulatory region binding"/>
    <property type="evidence" value="ECO:0007669"/>
    <property type="project" value="TreeGrafter"/>
</dbReference>
<dbReference type="SMART" id="SM00448">
    <property type="entry name" value="REC"/>
    <property type="match status" value="1"/>
</dbReference>
<evidence type="ECO:0000259" key="10">
    <source>
        <dbReference type="PROSITE" id="PS50110"/>
    </source>
</evidence>
<reference evidence="13" key="1">
    <citation type="submission" date="2017-02" db="EMBL/GenBank/DDBJ databases">
        <authorList>
            <person name="Varghese N."/>
            <person name="Submissions S."/>
        </authorList>
    </citation>
    <scope>NUCLEOTIDE SEQUENCE [LARGE SCALE GENOMIC DNA]</scope>
    <source>
        <strain evidence="13">ATCC BAA-73</strain>
    </source>
</reference>
<dbReference type="Pfam" id="PF00072">
    <property type="entry name" value="Response_reg"/>
    <property type="match status" value="1"/>
</dbReference>
<keyword evidence="13" id="KW-1185">Reference proteome</keyword>
<dbReference type="Gene3D" id="1.10.10.10">
    <property type="entry name" value="Winged helix-like DNA-binding domain superfamily/Winged helix DNA-binding domain"/>
    <property type="match status" value="1"/>
</dbReference>
<evidence type="ECO:0000313" key="13">
    <source>
        <dbReference type="Proteomes" id="UP000190625"/>
    </source>
</evidence>
<dbReference type="FunFam" id="3.40.50.2300:FF:000001">
    <property type="entry name" value="DNA-binding response regulator PhoB"/>
    <property type="match status" value="1"/>
</dbReference>
<dbReference type="InterPro" id="IPR001867">
    <property type="entry name" value="OmpR/PhoB-type_DNA-bd"/>
</dbReference>
<evidence type="ECO:0000256" key="7">
    <source>
        <dbReference type="ARBA" id="ARBA00024867"/>
    </source>
</evidence>